<dbReference type="RefSeq" id="XP_049141365.1">
    <property type="nucleotide sequence ID" value="XM_049284222.1"/>
</dbReference>
<feature type="compositionally biased region" description="Polar residues" evidence="1">
    <location>
        <begin position="34"/>
        <end position="43"/>
    </location>
</feature>
<dbReference type="KEGG" id="clup:CLUP02_05214"/>
<keyword evidence="3" id="KW-1185">Reference proteome</keyword>
<organism evidence="2 3">
    <name type="scientific">Colletotrichum lupini</name>
    <dbReference type="NCBI Taxonomy" id="145971"/>
    <lineage>
        <taxon>Eukaryota</taxon>
        <taxon>Fungi</taxon>
        <taxon>Dikarya</taxon>
        <taxon>Ascomycota</taxon>
        <taxon>Pezizomycotina</taxon>
        <taxon>Sordariomycetes</taxon>
        <taxon>Hypocreomycetidae</taxon>
        <taxon>Glomerellales</taxon>
        <taxon>Glomerellaceae</taxon>
        <taxon>Colletotrichum</taxon>
        <taxon>Colletotrichum acutatum species complex</taxon>
    </lineage>
</organism>
<gene>
    <name evidence="2" type="ORF">CLUP02_05214</name>
</gene>
<dbReference type="GeneID" id="73339232"/>
<evidence type="ECO:0000313" key="2">
    <source>
        <dbReference type="EMBL" id="UQC79734.1"/>
    </source>
</evidence>
<dbReference type="AlphaFoldDB" id="A0A9Q8WDV1"/>
<feature type="region of interest" description="Disordered" evidence="1">
    <location>
        <begin position="97"/>
        <end position="142"/>
    </location>
</feature>
<feature type="compositionally biased region" description="Basic and acidic residues" evidence="1">
    <location>
        <begin position="10"/>
        <end position="31"/>
    </location>
</feature>
<accession>A0A9Q8WDV1</accession>
<dbReference type="Proteomes" id="UP000830671">
    <property type="component" value="Chromosome 3"/>
</dbReference>
<feature type="compositionally biased region" description="Polar residues" evidence="1">
    <location>
        <begin position="110"/>
        <end position="120"/>
    </location>
</feature>
<name>A0A9Q8WDV1_9PEZI</name>
<sequence>MNTKTNNLALDRDAALKRYESQKSRDWEKKTTPNRKQPGSPVSSGPAEAIYNRLALFLRKRIEIFLRRLPPSPLHGATLHRAWRSLVVVADELSVSRQSMGGNKHRTSIDRSQPTVSEPQEGQEPHDRLWSRAPLPKPSRKPCSELNLAAPARVNDPSWDKKGCYFEERDAYFGHPAVIAVLHRPWQHITKFPGSDRLGPGLHVFVDHDAAGVHFKIDLASQCRTRSSACFLTSSGSFKDVLKMAHSSGRVNAQLPRETRQQLAQHSSATDLISKHQCVDPEAYCM</sequence>
<evidence type="ECO:0000313" key="3">
    <source>
        <dbReference type="Proteomes" id="UP000830671"/>
    </source>
</evidence>
<reference evidence="2" key="1">
    <citation type="journal article" date="2021" name="Mol. Plant Microbe Interact.">
        <title>Complete Genome Sequence of the Plant-Pathogenic Fungus Colletotrichum lupini.</title>
        <authorList>
            <person name="Baroncelli R."/>
            <person name="Pensec F."/>
            <person name="Da Lio D."/>
            <person name="Boufleur T."/>
            <person name="Vicente I."/>
            <person name="Sarrocco S."/>
            <person name="Picot A."/>
            <person name="Baraldi E."/>
            <person name="Sukno S."/>
            <person name="Thon M."/>
            <person name="Le Floch G."/>
        </authorList>
    </citation>
    <scope>NUCLEOTIDE SEQUENCE</scope>
    <source>
        <strain evidence="2">IMI 504893</strain>
    </source>
</reference>
<evidence type="ECO:0000256" key="1">
    <source>
        <dbReference type="SAM" id="MobiDB-lite"/>
    </source>
</evidence>
<protein>
    <submittedName>
        <fullName evidence="2">Uncharacterized protein</fullName>
    </submittedName>
</protein>
<feature type="region of interest" description="Disordered" evidence="1">
    <location>
        <begin position="1"/>
        <end position="46"/>
    </location>
</feature>
<proteinExistence type="predicted"/>
<dbReference type="EMBL" id="CP019475">
    <property type="protein sequence ID" value="UQC79734.1"/>
    <property type="molecule type" value="Genomic_DNA"/>
</dbReference>